<keyword evidence="3" id="KW-1185">Reference proteome</keyword>
<dbReference type="EMBL" id="ML996711">
    <property type="protein sequence ID" value="KAF2395787.1"/>
    <property type="molecule type" value="Genomic_DNA"/>
</dbReference>
<proteinExistence type="predicted"/>
<keyword evidence="1" id="KW-0732">Signal</keyword>
<organism evidence="2 3">
    <name type="scientific">Trichodelitschia bisporula</name>
    <dbReference type="NCBI Taxonomy" id="703511"/>
    <lineage>
        <taxon>Eukaryota</taxon>
        <taxon>Fungi</taxon>
        <taxon>Dikarya</taxon>
        <taxon>Ascomycota</taxon>
        <taxon>Pezizomycotina</taxon>
        <taxon>Dothideomycetes</taxon>
        <taxon>Dothideomycetes incertae sedis</taxon>
        <taxon>Phaeotrichales</taxon>
        <taxon>Phaeotrichaceae</taxon>
        <taxon>Trichodelitschia</taxon>
    </lineage>
</organism>
<name>A0A6G1HIW6_9PEZI</name>
<dbReference type="AlphaFoldDB" id="A0A6G1HIW6"/>
<reference evidence="2" key="1">
    <citation type="journal article" date="2020" name="Stud. Mycol.">
        <title>101 Dothideomycetes genomes: a test case for predicting lifestyles and emergence of pathogens.</title>
        <authorList>
            <person name="Haridas S."/>
            <person name="Albert R."/>
            <person name="Binder M."/>
            <person name="Bloem J."/>
            <person name="Labutti K."/>
            <person name="Salamov A."/>
            <person name="Andreopoulos B."/>
            <person name="Baker S."/>
            <person name="Barry K."/>
            <person name="Bills G."/>
            <person name="Bluhm B."/>
            <person name="Cannon C."/>
            <person name="Castanera R."/>
            <person name="Culley D."/>
            <person name="Daum C."/>
            <person name="Ezra D."/>
            <person name="Gonzalez J."/>
            <person name="Henrissat B."/>
            <person name="Kuo A."/>
            <person name="Liang C."/>
            <person name="Lipzen A."/>
            <person name="Lutzoni F."/>
            <person name="Magnuson J."/>
            <person name="Mondo S."/>
            <person name="Nolan M."/>
            <person name="Ohm R."/>
            <person name="Pangilinan J."/>
            <person name="Park H.-J."/>
            <person name="Ramirez L."/>
            <person name="Alfaro M."/>
            <person name="Sun H."/>
            <person name="Tritt A."/>
            <person name="Yoshinaga Y."/>
            <person name="Zwiers L.-H."/>
            <person name="Turgeon B."/>
            <person name="Goodwin S."/>
            <person name="Spatafora J."/>
            <person name="Crous P."/>
            <person name="Grigoriev I."/>
        </authorList>
    </citation>
    <scope>NUCLEOTIDE SEQUENCE</scope>
    <source>
        <strain evidence="2">CBS 262.69</strain>
    </source>
</reference>
<gene>
    <name evidence="2" type="ORF">EJ06DRAFT_263969</name>
</gene>
<accession>A0A6G1HIW6</accession>
<sequence>MRFNVFTALLASATVITAMNINPVTVTSITPEQALAIQNAEASYVATLTKDPAFTSLVLALATDSSAINRFTSVAYQLQSQRPTGSGIIAAANSAIDMLPSPAASFLHSVLGENIAIASRVLNDEGANPNPQGKFWLERLRAKLTRAVSPTTKLVSTTVGGSSTVVALVTATANAGGEGARMARAAGVAMGVLGAAAAVL</sequence>
<dbReference type="OrthoDB" id="3943735at2759"/>
<evidence type="ECO:0000313" key="2">
    <source>
        <dbReference type="EMBL" id="KAF2395787.1"/>
    </source>
</evidence>
<dbReference type="Proteomes" id="UP000799640">
    <property type="component" value="Unassembled WGS sequence"/>
</dbReference>
<protein>
    <submittedName>
        <fullName evidence="2">Uncharacterized protein</fullName>
    </submittedName>
</protein>
<feature type="chain" id="PRO_5026309020" evidence="1">
    <location>
        <begin position="19"/>
        <end position="200"/>
    </location>
</feature>
<feature type="signal peptide" evidence="1">
    <location>
        <begin position="1"/>
        <end position="18"/>
    </location>
</feature>
<evidence type="ECO:0000256" key="1">
    <source>
        <dbReference type="SAM" id="SignalP"/>
    </source>
</evidence>
<evidence type="ECO:0000313" key="3">
    <source>
        <dbReference type="Proteomes" id="UP000799640"/>
    </source>
</evidence>